<protein>
    <submittedName>
        <fullName evidence="1">L-asparaginase II</fullName>
    </submittedName>
</protein>
<dbReference type="RefSeq" id="WP_112136552.1">
    <property type="nucleotide sequence ID" value="NZ_CP016181.1"/>
</dbReference>
<dbReference type="PANTHER" id="PTHR42110">
    <property type="entry name" value="L-ASPARAGINASE, PUTATIVE (AFU_ORTHOLOGUE AFUA_3G11890)-RELATED"/>
    <property type="match status" value="1"/>
</dbReference>
<dbReference type="PANTHER" id="PTHR42110:SF1">
    <property type="entry name" value="L-ASPARAGINASE, PUTATIVE (AFU_ORTHOLOGUE AFUA_3G11890)-RELATED"/>
    <property type="match status" value="1"/>
</dbReference>
<accession>A0A2Z4PQA4</accession>
<dbReference type="OrthoDB" id="9780674at2"/>
<gene>
    <name evidence="1" type="ORF">A8139_06225</name>
</gene>
<dbReference type="Proteomes" id="UP000249898">
    <property type="component" value="Chromosome"/>
</dbReference>
<reference evidence="1 2" key="1">
    <citation type="submission" date="2016-06" db="EMBL/GenBank/DDBJ databases">
        <title>The sequenced genome of the ice-adhering bacterium Marinomonas primoryensis, from Antarctica.</title>
        <authorList>
            <person name="Graham L."/>
            <person name="Vance T.D.R."/>
            <person name="Davies P.L."/>
        </authorList>
    </citation>
    <scope>NUCLEOTIDE SEQUENCE [LARGE SCALE GENOMIC DNA]</scope>
    <source>
        <strain evidence="1 2">AceL</strain>
    </source>
</reference>
<sequence length="340" mass="36883">MQHGTHSASLSSPLSVKVMRGGIVESEHNIKAVVVSSDGEVVESWGDVDALVYPRSAIKAMQALAFIEMGGAEKFAFSDEEIAICCASHNGEPEHIATVQSMLDKLTSSETDFECGCHWPMRVESGYVLAGEGRKPNQLHNNCSGKHAGMLGLAKLLDVPSQGYIGIDHPVQQKISDTMAQMCEYDYSTAPWSPDGCSAPTWAMPLTNLALAFAKFASPEGLSAERQQACKTLYDAVVKHPFMVAGTERYCTDMMRVLQQRVFLKVGAEGVYIAAIPELKLAIALKCDDGAVRAAESVMTALLDHVGITSFVADDIMQDYRSVTLKNWEKRTTGAMTCHI</sequence>
<dbReference type="EMBL" id="CP016181">
    <property type="protein sequence ID" value="AWX99634.1"/>
    <property type="molecule type" value="Genomic_DNA"/>
</dbReference>
<dbReference type="Pfam" id="PF06089">
    <property type="entry name" value="Asparaginase_II"/>
    <property type="match status" value="1"/>
</dbReference>
<dbReference type="InterPro" id="IPR010349">
    <property type="entry name" value="Asparaginase_II"/>
</dbReference>
<dbReference type="AlphaFoldDB" id="A0A2Z4PQA4"/>
<evidence type="ECO:0000313" key="1">
    <source>
        <dbReference type="EMBL" id="AWX99634.1"/>
    </source>
</evidence>
<organism evidence="1 2">
    <name type="scientific">Marinomonas primoryensis</name>
    <dbReference type="NCBI Taxonomy" id="178399"/>
    <lineage>
        <taxon>Bacteria</taxon>
        <taxon>Pseudomonadati</taxon>
        <taxon>Pseudomonadota</taxon>
        <taxon>Gammaproteobacteria</taxon>
        <taxon>Oceanospirillales</taxon>
        <taxon>Oceanospirillaceae</taxon>
        <taxon>Marinomonas</taxon>
    </lineage>
</organism>
<proteinExistence type="predicted"/>
<evidence type="ECO:0000313" key="2">
    <source>
        <dbReference type="Proteomes" id="UP000249898"/>
    </source>
</evidence>
<name>A0A2Z4PQA4_9GAMM</name>